<feature type="compositionally biased region" description="Low complexity" evidence="1">
    <location>
        <begin position="296"/>
        <end position="316"/>
    </location>
</feature>
<keyword evidence="2" id="KW-0812">Transmembrane</keyword>
<feature type="region of interest" description="Disordered" evidence="1">
    <location>
        <begin position="281"/>
        <end position="316"/>
    </location>
</feature>
<dbReference type="EMBL" id="LFXA01000002">
    <property type="protein sequence ID" value="KNB53932.1"/>
    <property type="molecule type" value="Genomic_DNA"/>
</dbReference>
<evidence type="ECO:0000313" key="4">
    <source>
        <dbReference type="Proteomes" id="UP000037288"/>
    </source>
</evidence>
<dbReference type="Proteomes" id="UP000037288">
    <property type="component" value="Unassembled WGS sequence"/>
</dbReference>
<comment type="caution">
    <text evidence="3">The sequence shown here is derived from an EMBL/GenBank/DDBJ whole genome shotgun (WGS) entry which is preliminary data.</text>
</comment>
<proteinExistence type="predicted"/>
<evidence type="ECO:0000313" key="3">
    <source>
        <dbReference type="EMBL" id="KNB53932.1"/>
    </source>
</evidence>
<name>A0A0K9XMI6_9ACTN</name>
<dbReference type="AlphaFoldDB" id="A0A0K9XMI6"/>
<keyword evidence="4" id="KW-1185">Reference proteome</keyword>
<sequence length="316" mass="33005">MIVAVVVTLVAVVAPALWTLWLWRRARHPSGALSLVKPGLLETAYLRGGAGRVTDTVITKLWQDRRVKVNGGRLTVKRPVADNAVERALLGQFTTDWAKALRTVRSDLRRHPVMEPLHHGLVAQGLLAAPRTWRLWRRALLALRVGLVVTLVTTPIADISSFPGVLAVAALGAAVAVVCRQGKRRIPYTAAGEDLARRMRWSPTDPAEHPEGHAGVVAVHGTEALTGTALRHEFRDADKADRAARRGGSSSSSSSSAAYGTASCSVVVGASCDGGWSEAGWGDGGSSSDSGGSGCSSGSSCSSCSSSSCSSSSCSS</sequence>
<evidence type="ECO:0000256" key="2">
    <source>
        <dbReference type="SAM" id="Phobius"/>
    </source>
</evidence>
<feature type="transmembrane region" description="Helical" evidence="2">
    <location>
        <begin position="139"/>
        <end position="156"/>
    </location>
</feature>
<dbReference type="PATRIC" id="fig|1678637.3.peg.1086"/>
<dbReference type="InterPro" id="IPR026467">
    <property type="entry name" value="Ser/Gly_Cys_C_dom"/>
</dbReference>
<dbReference type="NCBIfam" id="TIGR04222">
    <property type="entry name" value="near_uncomplex"/>
    <property type="match status" value="1"/>
</dbReference>
<organism evidence="3 4">
    <name type="scientific">Streptomyces caatingaensis</name>
    <dbReference type="NCBI Taxonomy" id="1678637"/>
    <lineage>
        <taxon>Bacteria</taxon>
        <taxon>Bacillati</taxon>
        <taxon>Actinomycetota</taxon>
        <taxon>Actinomycetes</taxon>
        <taxon>Kitasatosporales</taxon>
        <taxon>Streptomycetaceae</taxon>
        <taxon>Streptomyces</taxon>
    </lineage>
</organism>
<keyword evidence="2" id="KW-1133">Transmembrane helix</keyword>
<protein>
    <recommendedName>
        <fullName evidence="5">TIGR04222 domain-containing membrane protein</fullName>
    </recommendedName>
</protein>
<feature type="transmembrane region" description="Helical" evidence="2">
    <location>
        <begin position="162"/>
        <end position="179"/>
    </location>
</feature>
<keyword evidence="2" id="KW-0472">Membrane</keyword>
<evidence type="ECO:0000256" key="1">
    <source>
        <dbReference type="SAM" id="MobiDB-lite"/>
    </source>
</evidence>
<feature type="transmembrane region" description="Helical" evidence="2">
    <location>
        <begin position="6"/>
        <end position="23"/>
    </location>
</feature>
<feature type="compositionally biased region" description="Gly residues" evidence="1">
    <location>
        <begin position="281"/>
        <end position="295"/>
    </location>
</feature>
<gene>
    <name evidence="3" type="ORF">AC230_04985</name>
</gene>
<reference evidence="4" key="1">
    <citation type="submission" date="2015-07" db="EMBL/GenBank/DDBJ databases">
        <title>Draft genome sequence of Streptomyces sp. CMAA 1322, a bacterium isolated from Caatinga biome, from dry forest semiarid of Brazil.</title>
        <authorList>
            <person name="Santos S.N."/>
            <person name="Gacesa R."/>
            <person name="Taketani R.G."/>
            <person name="Long P.F."/>
            <person name="Melo I.S."/>
        </authorList>
    </citation>
    <scope>NUCLEOTIDE SEQUENCE [LARGE SCALE GENOMIC DNA]</scope>
    <source>
        <strain evidence="4">CMAA 1322</strain>
    </source>
</reference>
<accession>A0A0K9XMI6</accession>
<feature type="compositionally biased region" description="Low complexity" evidence="1">
    <location>
        <begin position="246"/>
        <end position="257"/>
    </location>
</feature>
<feature type="region of interest" description="Disordered" evidence="1">
    <location>
        <begin position="236"/>
        <end position="257"/>
    </location>
</feature>
<evidence type="ECO:0008006" key="5">
    <source>
        <dbReference type="Google" id="ProtNLM"/>
    </source>
</evidence>